<sequence length="68" mass="7774">MGAVKIWNAMEVADQARKDYSSEILHSSLSIDPSLPLPDMKPRIVFVLMPLCFSIFIRICLRILIAWL</sequence>
<organism evidence="1 2">
    <name type="scientific">Bauhinia variegata</name>
    <name type="common">Purple orchid tree</name>
    <name type="synonym">Phanera variegata</name>
    <dbReference type="NCBI Taxonomy" id="167791"/>
    <lineage>
        <taxon>Eukaryota</taxon>
        <taxon>Viridiplantae</taxon>
        <taxon>Streptophyta</taxon>
        <taxon>Embryophyta</taxon>
        <taxon>Tracheophyta</taxon>
        <taxon>Spermatophyta</taxon>
        <taxon>Magnoliopsida</taxon>
        <taxon>eudicotyledons</taxon>
        <taxon>Gunneridae</taxon>
        <taxon>Pentapetalae</taxon>
        <taxon>rosids</taxon>
        <taxon>fabids</taxon>
        <taxon>Fabales</taxon>
        <taxon>Fabaceae</taxon>
        <taxon>Cercidoideae</taxon>
        <taxon>Cercideae</taxon>
        <taxon>Bauhiniinae</taxon>
        <taxon>Bauhinia</taxon>
    </lineage>
</organism>
<proteinExistence type="predicted"/>
<name>A0ACB9NLX1_BAUVA</name>
<comment type="caution">
    <text evidence="1">The sequence shown here is derived from an EMBL/GenBank/DDBJ whole genome shotgun (WGS) entry which is preliminary data.</text>
</comment>
<protein>
    <submittedName>
        <fullName evidence="1">Uncharacterized protein</fullName>
    </submittedName>
</protein>
<accession>A0ACB9NLX1</accession>
<reference evidence="1 2" key="1">
    <citation type="journal article" date="2022" name="DNA Res.">
        <title>Chromosomal-level genome assembly of the orchid tree Bauhinia variegata (Leguminosae; Cercidoideae) supports the allotetraploid origin hypothesis of Bauhinia.</title>
        <authorList>
            <person name="Zhong Y."/>
            <person name="Chen Y."/>
            <person name="Zheng D."/>
            <person name="Pang J."/>
            <person name="Liu Y."/>
            <person name="Luo S."/>
            <person name="Meng S."/>
            <person name="Qian L."/>
            <person name="Wei D."/>
            <person name="Dai S."/>
            <person name="Zhou R."/>
        </authorList>
    </citation>
    <scope>NUCLEOTIDE SEQUENCE [LARGE SCALE GENOMIC DNA]</scope>
    <source>
        <strain evidence="1">BV-YZ2020</strain>
    </source>
</reference>
<evidence type="ECO:0000313" key="1">
    <source>
        <dbReference type="EMBL" id="KAI4335750.1"/>
    </source>
</evidence>
<gene>
    <name evidence="1" type="ORF">L6164_014362</name>
</gene>
<dbReference type="Proteomes" id="UP000828941">
    <property type="component" value="Chromosome 6"/>
</dbReference>
<dbReference type="EMBL" id="CM039431">
    <property type="protein sequence ID" value="KAI4335750.1"/>
    <property type="molecule type" value="Genomic_DNA"/>
</dbReference>
<keyword evidence="2" id="KW-1185">Reference proteome</keyword>
<evidence type="ECO:0000313" key="2">
    <source>
        <dbReference type="Proteomes" id="UP000828941"/>
    </source>
</evidence>